<evidence type="ECO:0000256" key="2">
    <source>
        <dbReference type="ARBA" id="ARBA00022692"/>
    </source>
</evidence>
<proteinExistence type="predicted"/>
<keyword evidence="2 5" id="KW-0812">Transmembrane</keyword>
<feature type="transmembrane region" description="Helical" evidence="5">
    <location>
        <begin position="39"/>
        <end position="59"/>
    </location>
</feature>
<evidence type="ECO:0000256" key="5">
    <source>
        <dbReference type="SAM" id="Phobius"/>
    </source>
</evidence>
<dbReference type="EMBL" id="JELY01002043">
    <property type="protein sequence ID" value="KYF53789.1"/>
    <property type="molecule type" value="Genomic_DNA"/>
</dbReference>
<organism evidence="6 7">
    <name type="scientific">Sorangium cellulosum</name>
    <name type="common">Polyangium cellulosum</name>
    <dbReference type="NCBI Taxonomy" id="56"/>
    <lineage>
        <taxon>Bacteria</taxon>
        <taxon>Pseudomonadati</taxon>
        <taxon>Myxococcota</taxon>
        <taxon>Polyangia</taxon>
        <taxon>Polyangiales</taxon>
        <taxon>Polyangiaceae</taxon>
        <taxon>Sorangium</taxon>
    </lineage>
</organism>
<feature type="transmembrane region" description="Helical" evidence="5">
    <location>
        <begin position="93"/>
        <end position="123"/>
    </location>
</feature>
<accession>A0A150PDS3</accession>
<dbReference type="Gene3D" id="1.20.120.1630">
    <property type="match status" value="1"/>
</dbReference>
<name>A0A150PDS3_SORCE</name>
<dbReference type="InterPro" id="IPR007318">
    <property type="entry name" value="Phopholipid_MeTrfase"/>
</dbReference>
<sequence>MITSNAPPRNLLPPVLLLLVTAFMGLAHAFLPGPSVLPAPYRAIGFLPLAIGVAMAIAARVQFARAETEINTFAEPTRLVTGGLFRWSRNPMYLGMGLAAAGVAMLSGAAAAFLLATAFVVVVDRWYIAFEERRLRARFGAAYETYARSTRRWI</sequence>
<comment type="subcellular location">
    <subcellularLocation>
        <location evidence="1">Endomembrane system</location>
        <topology evidence="1">Multi-pass membrane protein</topology>
    </subcellularLocation>
</comment>
<evidence type="ECO:0000256" key="3">
    <source>
        <dbReference type="ARBA" id="ARBA00022989"/>
    </source>
</evidence>
<keyword evidence="4 5" id="KW-0472">Membrane</keyword>
<dbReference type="Proteomes" id="UP000075420">
    <property type="component" value="Unassembled WGS sequence"/>
</dbReference>
<dbReference type="GO" id="GO:0012505">
    <property type="term" value="C:endomembrane system"/>
    <property type="evidence" value="ECO:0007669"/>
    <property type="project" value="UniProtKB-SubCell"/>
</dbReference>
<evidence type="ECO:0000313" key="6">
    <source>
        <dbReference type="EMBL" id="KYF53789.1"/>
    </source>
</evidence>
<dbReference type="GO" id="GO:0016740">
    <property type="term" value="F:transferase activity"/>
    <property type="evidence" value="ECO:0007669"/>
    <property type="project" value="UniProtKB-ARBA"/>
</dbReference>
<evidence type="ECO:0000256" key="4">
    <source>
        <dbReference type="ARBA" id="ARBA00023136"/>
    </source>
</evidence>
<evidence type="ECO:0000313" key="7">
    <source>
        <dbReference type="Proteomes" id="UP000075420"/>
    </source>
</evidence>
<dbReference type="PANTHER" id="PTHR12714">
    <property type="entry name" value="PROTEIN-S ISOPRENYLCYSTEINE O-METHYLTRANSFERASE"/>
    <property type="match status" value="1"/>
</dbReference>
<evidence type="ECO:0008006" key="8">
    <source>
        <dbReference type="Google" id="ProtNLM"/>
    </source>
</evidence>
<dbReference type="PANTHER" id="PTHR12714:SF9">
    <property type="entry name" value="PROTEIN-S-ISOPRENYLCYSTEINE O-METHYLTRANSFERASE"/>
    <property type="match status" value="1"/>
</dbReference>
<keyword evidence="3 5" id="KW-1133">Transmembrane helix</keyword>
<reference evidence="6 7" key="1">
    <citation type="submission" date="2014-02" db="EMBL/GenBank/DDBJ databases">
        <title>The small core and large imbalanced accessory genome model reveals a collaborative survival strategy of Sorangium cellulosum strains in nature.</title>
        <authorList>
            <person name="Han K."/>
            <person name="Peng R."/>
            <person name="Blom J."/>
            <person name="Li Y.-Z."/>
        </authorList>
    </citation>
    <scope>NUCLEOTIDE SEQUENCE [LARGE SCALE GENOMIC DNA]</scope>
    <source>
        <strain evidence="6 7">So0157-25</strain>
    </source>
</reference>
<comment type="caution">
    <text evidence="6">The sequence shown here is derived from an EMBL/GenBank/DDBJ whole genome shotgun (WGS) entry which is preliminary data.</text>
</comment>
<protein>
    <recommendedName>
        <fullName evidence="8">Isoprenylcysteine carboxyl methyltransferase</fullName>
    </recommendedName>
</protein>
<dbReference type="Pfam" id="PF04191">
    <property type="entry name" value="PEMT"/>
    <property type="match status" value="1"/>
</dbReference>
<evidence type="ECO:0000256" key="1">
    <source>
        <dbReference type="ARBA" id="ARBA00004127"/>
    </source>
</evidence>
<gene>
    <name evidence="6" type="ORF">BE08_15940</name>
</gene>
<dbReference type="AlphaFoldDB" id="A0A150PDS3"/>